<keyword evidence="7" id="KW-1003">Cell membrane</keyword>
<organism evidence="25 26">
    <name type="scientific">Symmachiella macrocystis</name>
    <dbReference type="NCBI Taxonomy" id="2527985"/>
    <lineage>
        <taxon>Bacteria</taxon>
        <taxon>Pseudomonadati</taxon>
        <taxon>Planctomycetota</taxon>
        <taxon>Planctomycetia</taxon>
        <taxon>Planctomycetales</taxon>
        <taxon>Planctomycetaceae</taxon>
        <taxon>Symmachiella</taxon>
    </lineage>
</organism>
<evidence type="ECO:0000256" key="22">
    <source>
        <dbReference type="ARBA" id="ARBA00030800"/>
    </source>
</evidence>
<evidence type="ECO:0000256" key="5">
    <source>
        <dbReference type="ARBA" id="ARBA00012438"/>
    </source>
</evidence>
<dbReference type="InterPro" id="IPR005467">
    <property type="entry name" value="His_kinase_dom"/>
</dbReference>
<dbReference type="EMBL" id="SJPP01000001">
    <property type="protein sequence ID" value="TWU13380.1"/>
    <property type="molecule type" value="Genomic_DNA"/>
</dbReference>
<gene>
    <name evidence="25" type="primary">nreB</name>
    <name evidence="25" type="ORF">CA54_22150</name>
</gene>
<dbReference type="GO" id="GO:0005886">
    <property type="term" value="C:plasma membrane"/>
    <property type="evidence" value="ECO:0007669"/>
    <property type="project" value="UniProtKB-SubCell"/>
</dbReference>
<dbReference type="AlphaFoldDB" id="A0A5C6BMK3"/>
<dbReference type="InterPro" id="IPR004358">
    <property type="entry name" value="Sig_transdc_His_kin-like_C"/>
</dbReference>
<evidence type="ECO:0000256" key="23">
    <source>
        <dbReference type="SAM" id="Phobius"/>
    </source>
</evidence>
<keyword evidence="15 25" id="KW-0418">Kinase</keyword>
<feature type="transmembrane region" description="Helical" evidence="23">
    <location>
        <begin position="335"/>
        <end position="354"/>
    </location>
</feature>
<keyword evidence="16" id="KW-0067">ATP-binding</keyword>
<dbReference type="Pfam" id="PF02518">
    <property type="entry name" value="HATPase_c"/>
    <property type="match status" value="1"/>
</dbReference>
<name>A0A5C6BMK3_9PLAN</name>
<evidence type="ECO:0000256" key="1">
    <source>
        <dbReference type="ARBA" id="ARBA00000085"/>
    </source>
</evidence>
<comment type="subcellular location">
    <subcellularLocation>
        <location evidence="4">Cell membrane</location>
        <topology evidence="4">Multi-pass membrane protein</topology>
    </subcellularLocation>
    <subcellularLocation>
        <location evidence="3">Cytoplasm</location>
    </subcellularLocation>
</comment>
<keyword evidence="17 23" id="KW-1133">Transmembrane helix</keyword>
<comment type="function">
    <text evidence="21">Member of the two-component regulatory system NreB/NreC involved in the control of dissimilatory nitrate/nitrite reduction in response to oxygen. NreB functions as a direct oxygen sensor histidine kinase which is autophosphorylated, in the absence of oxygen, probably at the conserved histidine residue, and transfers its phosphate group probably to a conserved aspartate residue of NreC. NreB/NreC activates the expression of the nitrate (narGHJI) and nitrite (nir) reductase operons, as well as the putative nitrate transporter gene narT.</text>
</comment>
<evidence type="ECO:0000256" key="10">
    <source>
        <dbReference type="ARBA" id="ARBA00022553"/>
    </source>
</evidence>
<evidence type="ECO:0000313" key="25">
    <source>
        <dbReference type="EMBL" id="TWU13380.1"/>
    </source>
</evidence>
<reference evidence="25 26" key="1">
    <citation type="submission" date="2019-02" db="EMBL/GenBank/DDBJ databases">
        <title>Deep-cultivation of Planctomycetes and their phenomic and genomic characterization uncovers novel biology.</title>
        <authorList>
            <person name="Wiegand S."/>
            <person name="Jogler M."/>
            <person name="Boedeker C."/>
            <person name="Pinto D."/>
            <person name="Vollmers J."/>
            <person name="Rivas-Marin E."/>
            <person name="Kohn T."/>
            <person name="Peeters S.H."/>
            <person name="Heuer A."/>
            <person name="Rast P."/>
            <person name="Oberbeckmann S."/>
            <person name="Bunk B."/>
            <person name="Jeske O."/>
            <person name="Meyerdierks A."/>
            <person name="Storesund J.E."/>
            <person name="Kallscheuer N."/>
            <person name="Luecker S."/>
            <person name="Lage O.M."/>
            <person name="Pohl T."/>
            <person name="Merkel B.J."/>
            <person name="Hornburger P."/>
            <person name="Mueller R.-W."/>
            <person name="Bruemmer F."/>
            <person name="Labrenz M."/>
            <person name="Spormann A.M."/>
            <person name="Op Den Camp H."/>
            <person name="Overmann J."/>
            <person name="Amann R."/>
            <person name="Jetten M.S.M."/>
            <person name="Mascher T."/>
            <person name="Medema M.H."/>
            <person name="Devos D.P."/>
            <person name="Kaster A.-K."/>
            <person name="Ovreas L."/>
            <person name="Rohde M."/>
            <person name="Galperin M.Y."/>
            <person name="Jogler C."/>
        </authorList>
    </citation>
    <scope>NUCLEOTIDE SEQUENCE [LARGE SCALE GENOMIC DNA]</scope>
    <source>
        <strain evidence="25 26">CA54</strain>
    </source>
</reference>
<evidence type="ECO:0000259" key="24">
    <source>
        <dbReference type="PROSITE" id="PS50109"/>
    </source>
</evidence>
<keyword evidence="11 25" id="KW-0808">Transferase</keyword>
<evidence type="ECO:0000256" key="21">
    <source>
        <dbReference type="ARBA" id="ARBA00024827"/>
    </source>
</evidence>
<dbReference type="Proteomes" id="UP000320735">
    <property type="component" value="Unassembled WGS sequence"/>
</dbReference>
<dbReference type="PANTHER" id="PTHR24421:SF10">
    <property type="entry name" value="NITRATE_NITRITE SENSOR PROTEIN NARQ"/>
    <property type="match status" value="1"/>
</dbReference>
<dbReference type="Pfam" id="PF21623">
    <property type="entry name" value="HK_sensor_dom_bact"/>
    <property type="match status" value="1"/>
</dbReference>
<dbReference type="InterPro" id="IPR029151">
    <property type="entry name" value="Sensor-like_sf"/>
</dbReference>
<sequence>MPKPQPNHVSIMAPAVWRRFLLSFSCGALVFSVIIAVIYHQDVLHQRGMLEQKAQHVVALQQELLLFEFRGVQSDLLYLANQEKLTRFLSGDQSARSELERDYASFALNKGVYAQVRCLDTMGQESVRVNYRDGDAIVVPQDELQTKTTRYYYQRGLSLEEGEVFVSPFDLNVEHGQIQRPINPVIRFLTPVFDDSGEKRGLLVLNFLGAPLLAKLKQVSAGFSGETMLVNPAGEYLQTADPRHEWGWLLGHRHSFRVDFPVAWEQGKRLDAGQLRARKDLFTFQCVSPGHRPSAEPIRSSTKAIADHDLNSLILVSHVSSSVATAHSRQLLSQLLFMYVGVMAVVALLALYWARSSEIRRYHEQRIVESESRLRKLSSLLLSSQEAERRNLSRDLHDELGQQMTAISLDLQSLEKQEGGTRSNPLLRRAIEETEQLLKSLHEIATRVRPSVLDDLGLRDAVESFLSEYQDRKEMDVRSRLHFHRERIPSKIGENAFRILQEALANVVSHAQVGQVDVDIETDSEMLYMTVKDSGVGFELEEQKDSTRLGILGMRERVELLNGQFDLQSKPGEGTQIHVAIPLCEEGQSK</sequence>
<dbReference type="SMART" id="SM00387">
    <property type="entry name" value="HATPase_c"/>
    <property type="match status" value="1"/>
</dbReference>
<evidence type="ECO:0000256" key="20">
    <source>
        <dbReference type="ARBA" id="ARBA00023014"/>
    </source>
</evidence>
<comment type="caution">
    <text evidence="25">The sequence shown here is derived from an EMBL/GenBank/DDBJ whole genome shotgun (WGS) entry which is preliminary data.</text>
</comment>
<keyword evidence="26" id="KW-1185">Reference proteome</keyword>
<dbReference type="Gene3D" id="1.20.5.1930">
    <property type="match status" value="1"/>
</dbReference>
<dbReference type="SUPFAM" id="SSF55874">
    <property type="entry name" value="ATPase domain of HSP90 chaperone/DNA topoisomerase II/histidine kinase"/>
    <property type="match status" value="1"/>
</dbReference>
<evidence type="ECO:0000256" key="13">
    <source>
        <dbReference type="ARBA" id="ARBA00022723"/>
    </source>
</evidence>
<keyword evidence="23" id="KW-0472">Membrane</keyword>
<comment type="catalytic activity">
    <reaction evidence="1">
        <text>ATP + protein L-histidine = ADP + protein N-phospho-L-histidine.</text>
        <dbReference type="EC" id="2.7.13.3"/>
    </reaction>
</comment>
<keyword evidence="19" id="KW-0902">Two-component regulatory system</keyword>
<keyword evidence="12 23" id="KW-0812">Transmembrane</keyword>
<keyword evidence="8" id="KW-0004">4Fe-4S</keyword>
<keyword evidence="18" id="KW-0408">Iron</keyword>
<dbReference type="OrthoDB" id="290376at2"/>
<dbReference type="SUPFAM" id="SSF103190">
    <property type="entry name" value="Sensory domain-like"/>
    <property type="match status" value="2"/>
</dbReference>
<evidence type="ECO:0000256" key="12">
    <source>
        <dbReference type="ARBA" id="ARBA00022692"/>
    </source>
</evidence>
<dbReference type="CDD" id="cd16917">
    <property type="entry name" value="HATPase_UhpB-NarQ-NarX-like"/>
    <property type="match status" value="1"/>
</dbReference>
<evidence type="ECO:0000256" key="7">
    <source>
        <dbReference type="ARBA" id="ARBA00022475"/>
    </source>
</evidence>
<evidence type="ECO:0000256" key="19">
    <source>
        <dbReference type="ARBA" id="ARBA00023012"/>
    </source>
</evidence>
<proteinExistence type="predicted"/>
<evidence type="ECO:0000256" key="9">
    <source>
        <dbReference type="ARBA" id="ARBA00022490"/>
    </source>
</evidence>
<dbReference type="Gene3D" id="3.30.565.10">
    <property type="entry name" value="Histidine kinase-like ATPase, C-terminal domain"/>
    <property type="match status" value="1"/>
</dbReference>
<dbReference type="InterPro" id="IPR050482">
    <property type="entry name" value="Sensor_HK_TwoCompSys"/>
</dbReference>
<evidence type="ECO:0000256" key="18">
    <source>
        <dbReference type="ARBA" id="ARBA00023004"/>
    </source>
</evidence>
<dbReference type="GO" id="GO:0005524">
    <property type="term" value="F:ATP binding"/>
    <property type="evidence" value="ECO:0007669"/>
    <property type="project" value="UniProtKB-KW"/>
</dbReference>
<feature type="transmembrane region" description="Helical" evidence="23">
    <location>
        <begin position="20"/>
        <end position="39"/>
    </location>
</feature>
<evidence type="ECO:0000256" key="6">
    <source>
        <dbReference type="ARBA" id="ARBA00017322"/>
    </source>
</evidence>
<dbReference type="PRINTS" id="PR00344">
    <property type="entry name" value="BCTRLSENSOR"/>
</dbReference>
<keyword evidence="10" id="KW-0597">Phosphoprotein</keyword>
<keyword evidence="14" id="KW-0547">Nucleotide-binding</keyword>
<evidence type="ECO:0000256" key="4">
    <source>
        <dbReference type="ARBA" id="ARBA00004651"/>
    </source>
</evidence>
<dbReference type="EC" id="2.7.13.3" evidence="5"/>
<dbReference type="InterPro" id="IPR048760">
    <property type="entry name" value="VP0354-like_sensor_dom"/>
</dbReference>
<dbReference type="PROSITE" id="PS50109">
    <property type="entry name" value="HIS_KIN"/>
    <property type="match status" value="1"/>
</dbReference>
<dbReference type="PANTHER" id="PTHR24421">
    <property type="entry name" value="NITRATE/NITRITE SENSOR PROTEIN NARX-RELATED"/>
    <property type="match status" value="1"/>
</dbReference>
<dbReference type="GO" id="GO:0051539">
    <property type="term" value="F:4 iron, 4 sulfur cluster binding"/>
    <property type="evidence" value="ECO:0007669"/>
    <property type="project" value="UniProtKB-KW"/>
</dbReference>
<evidence type="ECO:0000256" key="3">
    <source>
        <dbReference type="ARBA" id="ARBA00004496"/>
    </source>
</evidence>
<accession>A0A5C6BMK3</accession>
<evidence type="ECO:0000256" key="2">
    <source>
        <dbReference type="ARBA" id="ARBA00001966"/>
    </source>
</evidence>
<comment type="cofactor">
    <cofactor evidence="2">
        <name>[4Fe-4S] cluster</name>
        <dbReference type="ChEBI" id="CHEBI:49883"/>
    </cofactor>
</comment>
<dbReference type="GO" id="GO:0046983">
    <property type="term" value="F:protein dimerization activity"/>
    <property type="evidence" value="ECO:0007669"/>
    <property type="project" value="InterPro"/>
</dbReference>
<feature type="domain" description="Histidine kinase" evidence="24">
    <location>
        <begin position="395"/>
        <end position="585"/>
    </location>
</feature>
<evidence type="ECO:0000256" key="8">
    <source>
        <dbReference type="ARBA" id="ARBA00022485"/>
    </source>
</evidence>
<evidence type="ECO:0000256" key="15">
    <source>
        <dbReference type="ARBA" id="ARBA00022777"/>
    </source>
</evidence>
<dbReference type="InterPro" id="IPR011712">
    <property type="entry name" value="Sig_transdc_His_kin_sub3_dim/P"/>
</dbReference>
<dbReference type="Pfam" id="PF07730">
    <property type="entry name" value="HisKA_3"/>
    <property type="match status" value="1"/>
</dbReference>
<evidence type="ECO:0000256" key="17">
    <source>
        <dbReference type="ARBA" id="ARBA00022989"/>
    </source>
</evidence>
<keyword evidence="9" id="KW-0963">Cytoplasm</keyword>
<dbReference type="GO" id="GO:0005737">
    <property type="term" value="C:cytoplasm"/>
    <property type="evidence" value="ECO:0007669"/>
    <property type="project" value="UniProtKB-SubCell"/>
</dbReference>
<dbReference type="InterPro" id="IPR036890">
    <property type="entry name" value="HATPase_C_sf"/>
</dbReference>
<evidence type="ECO:0000256" key="11">
    <source>
        <dbReference type="ARBA" id="ARBA00022679"/>
    </source>
</evidence>
<dbReference type="Gene3D" id="3.30.450.20">
    <property type="entry name" value="PAS domain"/>
    <property type="match status" value="2"/>
</dbReference>
<keyword evidence="13" id="KW-0479">Metal-binding</keyword>
<evidence type="ECO:0000256" key="16">
    <source>
        <dbReference type="ARBA" id="ARBA00022840"/>
    </source>
</evidence>
<dbReference type="GO" id="GO:0046872">
    <property type="term" value="F:metal ion binding"/>
    <property type="evidence" value="ECO:0007669"/>
    <property type="project" value="UniProtKB-KW"/>
</dbReference>
<evidence type="ECO:0000256" key="14">
    <source>
        <dbReference type="ARBA" id="ARBA00022741"/>
    </source>
</evidence>
<keyword evidence="20" id="KW-0411">Iron-sulfur</keyword>
<dbReference type="RefSeq" id="WP_146370711.1">
    <property type="nucleotide sequence ID" value="NZ_SJPP01000001.1"/>
</dbReference>
<dbReference type="GO" id="GO:0000155">
    <property type="term" value="F:phosphorelay sensor kinase activity"/>
    <property type="evidence" value="ECO:0007669"/>
    <property type="project" value="InterPro"/>
</dbReference>
<dbReference type="InterPro" id="IPR003594">
    <property type="entry name" value="HATPase_dom"/>
</dbReference>
<protein>
    <recommendedName>
        <fullName evidence="6">Oxygen sensor histidine kinase NreB</fullName>
        <ecNumber evidence="5">2.7.13.3</ecNumber>
    </recommendedName>
    <alternativeName>
        <fullName evidence="22">Nitrogen regulation protein B</fullName>
    </alternativeName>
</protein>
<evidence type="ECO:0000313" key="26">
    <source>
        <dbReference type="Proteomes" id="UP000320735"/>
    </source>
</evidence>